<keyword evidence="10" id="KW-1185">Reference proteome</keyword>
<dbReference type="SUPFAM" id="SSF111369">
    <property type="entry name" value="HlyD-like secretion proteins"/>
    <property type="match status" value="1"/>
</dbReference>
<dbReference type="InterPro" id="IPR006143">
    <property type="entry name" value="RND_pump_MFP"/>
</dbReference>
<dbReference type="RefSeq" id="WP_145023965.1">
    <property type="nucleotide sequence ID" value="NZ_VLLN01000019.1"/>
</dbReference>
<evidence type="ECO:0000313" key="10">
    <source>
        <dbReference type="Proteomes" id="UP000319449"/>
    </source>
</evidence>
<dbReference type="GO" id="GO:0022857">
    <property type="term" value="F:transmembrane transporter activity"/>
    <property type="evidence" value="ECO:0007669"/>
    <property type="project" value="InterPro"/>
</dbReference>
<comment type="caution">
    <text evidence="9">The sequence shown here is derived from an EMBL/GenBank/DDBJ whole genome shotgun (WGS) entry which is preliminary data.</text>
</comment>
<evidence type="ECO:0000259" key="6">
    <source>
        <dbReference type="Pfam" id="PF25917"/>
    </source>
</evidence>
<evidence type="ECO:0000256" key="1">
    <source>
        <dbReference type="ARBA" id="ARBA00004196"/>
    </source>
</evidence>
<dbReference type="Gene3D" id="2.40.50.100">
    <property type="match status" value="1"/>
</dbReference>
<feature type="region of interest" description="Disordered" evidence="3">
    <location>
        <begin position="378"/>
        <end position="398"/>
    </location>
</feature>
<accession>A0A562VIN1</accession>
<dbReference type="PROSITE" id="PS51257">
    <property type="entry name" value="PROKAR_LIPOPROTEIN"/>
    <property type="match status" value="1"/>
</dbReference>
<dbReference type="GO" id="GO:0046677">
    <property type="term" value="P:response to antibiotic"/>
    <property type="evidence" value="ECO:0007669"/>
    <property type="project" value="TreeGrafter"/>
</dbReference>
<organism evidence="9 10">
    <name type="scientific">Geobacter argillaceus</name>
    <dbReference type="NCBI Taxonomy" id="345631"/>
    <lineage>
        <taxon>Bacteria</taxon>
        <taxon>Pseudomonadati</taxon>
        <taxon>Thermodesulfobacteriota</taxon>
        <taxon>Desulfuromonadia</taxon>
        <taxon>Geobacterales</taxon>
        <taxon>Geobacteraceae</taxon>
        <taxon>Geobacter</taxon>
    </lineage>
</organism>
<dbReference type="PANTHER" id="PTHR30158:SF3">
    <property type="entry name" value="MULTIDRUG EFFLUX PUMP SUBUNIT ACRA-RELATED"/>
    <property type="match status" value="1"/>
</dbReference>
<dbReference type="Pfam" id="PF25917">
    <property type="entry name" value="BSH_RND"/>
    <property type="match status" value="1"/>
</dbReference>
<feature type="domain" description="Multidrug resistance protein MdtA-like alpha-helical hairpin" evidence="5">
    <location>
        <begin position="105"/>
        <end position="174"/>
    </location>
</feature>
<dbReference type="FunFam" id="2.40.420.20:FF:000001">
    <property type="entry name" value="Efflux RND transporter periplasmic adaptor subunit"/>
    <property type="match status" value="1"/>
</dbReference>
<dbReference type="Pfam" id="PF25944">
    <property type="entry name" value="Beta-barrel_RND"/>
    <property type="match status" value="1"/>
</dbReference>
<dbReference type="Gene3D" id="2.40.420.20">
    <property type="match status" value="1"/>
</dbReference>
<feature type="signal peptide" evidence="4">
    <location>
        <begin position="1"/>
        <end position="23"/>
    </location>
</feature>
<comment type="subcellular location">
    <subcellularLocation>
        <location evidence="1">Cell envelope</location>
    </subcellularLocation>
</comment>
<dbReference type="EMBL" id="VLLN01000019">
    <property type="protein sequence ID" value="TWJ17759.1"/>
    <property type="molecule type" value="Genomic_DNA"/>
</dbReference>
<feature type="compositionally biased region" description="Polar residues" evidence="3">
    <location>
        <begin position="389"/>
        <end position="398"/>
    </location>
</feature>
<dbReference type="FunFam" id="1.10.287.470:FF:000002">
    <property type="entry name" value="Efflux RND transporter periplasmic adaptor subunit"/>
    <property type="match status" value="1"/>
</dbReference>
<feature type="chain" id="PRO_5021925176" evidence="4">
    <location>
        <begin position="24"/>
        <end position="398"/>
    </location>
</feature>
<evidence type="ECO:0000259" key="8">
    <source>
        <dbReference type="Pfam" id="PF25967"/>
    </source>
</evidence>
<evidence type="ECO:0000313" key="9">
    <source>
        <dbReference type="EMBL" id="TWJ17759.1"/>
    </source>
</evidence>
<dbReference type="Gene3D" id="1.10.287.470">
    <property type="entry name" value="Helix hairpin bin"/>
    <property type="match status" value="1"/>
</dbReference>
<dbReference type="GO" id="GO:0005886">
    <property type="term" value="C:plasma membrane"/>
    <property type="evidence" value="ECO:0007669"/>
    <property type="project" value="UniProtKB-SubCell"/>
</dbReference>
<dbReference type="Pfam" id="PF25876">
    <property type="entry name" value="HH_MFP_RND"/>
    <property type="match status" value="1"/>
</dbReference>
<dbReference type="NCBIfam" id="TIGR01730">
    <property type="entry name" value="RND_mfp"/>
    <property type="match status" value="1"/>
</dbReference>
<dbReference type="PANTHER" id="PTHR30158">
    <property type="entry name" value="ACRA/E-RELATED COMPONENT OF DRUG EFFLUX TRANSPORTER"/>
    <property type="match status" value="1"/>
</dbReference>
<gene>
    <name evidence="9" type="ORF">JN12_02876</name>
</gene>
<dbReference type="InterPro" id="IPR058626">
    <property type="entry name" value="MdtA-like_b-barrel"/>
</dbReference>
<proteinExistence type="inferred from homology"/>
<dbReference type="Gene3D" id="2.40.30.170">
    <property type="match status" value="1"/>
</dbReference>
<name>A0A562VIN1_9BACT</name>
<dbReference type="OrthoDB" id="9772050at2"/>
<dbReference type="Pfam" id="PF25967">
    <property type="entry name" value="RND-MFP_C"/>
    <property type="match status" value="1"/>
</dbReference>
<protein>
    <submittedName>
        <fullName evidence="9">Membrane fusion protein (Multidrug efflux system)</fullName>
    </submittedName>
</protein>
<evidence type="ECO:0000259" key="5">
    <source>
        <dbReference type="Pfam" id="PF25876"/>
    </source>
</evidence>
<evidence type="ECO:0000256" key="4">
    <source>
        <dbReference type="SAM" id="SignalP"/>
    </source>
</evidence>
<reference evidence="9 10" key="1">
    <citation type="submission" date="2019-07" db="EMBL/GenBank/DDBJ databases">
        <title>Genomic Encyclopedia of Archaeal and Bacterial Type Strains, Phase II (KMG-II): from individual species to whole genera.</title>
        <authorList>
            <person name="Goeker M."/>
        </authorList>
    </citation>
    <scope>NUCLEOTIDE SEQUENCE [LARGE SCALE GENOMIC DNA]</scope>
    <source>
        <strain evidence="9 10">ATCC BAA-1139</strain>
    </source>
</reference>
<feature type="domain" description="Multidrug resistance protein MdtA-like barrel-sandwich hybrid" evidence="6">
    <location>
        <begin position="65"/>
        <end position="207"/>
    </location>
</feature>
<dbReference type="InterPro" id="IPR058627">
    <property type="entry name" value="MdtA-like_C"/>
</dbReference>
<dbReference type="Proteomes" id="UP000319449">
    <property type="component" value="Unassembled WGS sequence"/>
</dbReference>
<evidence type="ECO:0000256" key="3">
    <source>
        <dbReference type="SAM" id="MobiDB-lite"/>
    </source>
</evidence>
<evidence type="ECO:0000259" key="7">
    <source>
        <dbReference type="Pfam" id="PF25944"/>
    </source>
</evidence>
<sequence>MRTMYRVKLITVAGLLATGMMMTGCGRKTAPKPQSGPPEVGVMTVQPQRVALTTELSGRTSPYLIAEVRPQVSGIIQKRIFTEGSDVKAGQVLYQIDPATYQAAYASTKAAEARAEANLIPARLKEERFRDLVKIKAVSQQDYDDAHAALKQSEADVALTKAAVETARINLAYTRVTAPISGRIGRSTVTNGALVTANQPAALATVQQLGSMYVDVTQSSAELLKLKQNLASGLLKNSGASQARVKLMLEDGSAYPLPGTLKFSEVTVDQSTGSITLRAIFPNPKQTLLPGMFVRAILEEGVSEKALLIPQRGVTRNPAGNAMVMVVGAGEKVEPRPIKVVRTVGDSWLVSDGLKAGDRVILEGIQKARPETPVKAVPFESKPAAAPTGATQSVAAKK</sequence>
<feature type="domain" description="Multidrug resistance protein MdtA-like C-terminal permuted SH3" evidence="8">
    <location>
        <begin position="306"/>
        <end position="367"/>
    </location>
</feature>
<dbReference type="AlphaFoldDB" id="A0A562VIN1"/>
<keyword evidence="4" id="KW-0732">Signal</keyword>
<evidence type="ECO:0000256" key="2">
    <source>
        <dbReference type="ARBA" id="ARBA00009477"/>
    </source>
</evidence>
<feature type="domain" description="Multidrug resistance protein MdtA-like beta-barrel" evidence="7">
    <location>
        <begin position="212"/>
        <end position="301"/>
    </location>
</feature>
<comment type="similarity">
    <text evidence="2">Belongs to the membrane fusion protein (MFP) (TC 8.A.1) family.</text>
</comment>
<dbReference type="InterPro" id="IPR058625">
    <property type="entry name" value="MdtA-like_BSH"/>
</dbReference>
<dbReference type="InterPro" id="IPR058624">
    <property type="entry name" value="MdtA-like_HH"/>
</dbReference>